<comment type="caution">
    <text evidence="2">The sequence shown here is derived from an EMBL/GenBank/DDBJ whole genome shotgun (WGS) entry which is preliminary data.</text>
</comment>
<evidence type="ECO:0000313" key="3">
    <source>
        <dbReference type="Proteomes" id="UP001209878"/>
    </source>
</evidence>
<protein>
    <recommendedName>
        <fullName evidence="1">Alkylated DNA repair protein AlkB homologue 8 N-terminal domain-containing protein</fullName>
    </recommendedName>
</protein>
<dbReference type="AlphaFoldDB" id="A0AAD9KTR0"/>
<accession>A0AAD9KTR0</accession>
<proteinExistence type="predicted"/>
<organism evidence="2 3">
    <name type="scientific">Ridgeia piscesae</name>
    <name type="common">Tubeworm</name>
    <dbReference type="NCBI Taxonomy" id="27915"/>
    <lineage>
        <taxon>Eukaryota</taxon>
        <taxon>Metazoa</taxon>
        <taxon>Spiralia</taxon>
        <taxon>Lophotrochozoa</taxon>
        <taxon>Annelida</taxon>
        <taxon>Polychaeta</taxon>
        <taxon>Sedentaria</taxon>
        <taxon>Canalipalpata</taxon>
        <taxon>Sabellida</taxon>
        <taxon>Siboglinidae</taxon>
        <taxon>Ridgeia</taxon>
    </lineage>
</organism>
<dbReference type="EMBL" id="JAODUO010000616">
    <property type="protein sequence ID" value="KAK2177152.1"/>
    <property type="molecule type" value="Genomic_DNA"/>
</dbReference>
<dbReference type="Proteomes" id="UP001209878">
    <property type="component" value="Unassembled WGS sequence"/>
</dbReference>
<dbReference type="GO" id="GO:0008168">
    <property type="term" value="F:methyltransferase activity"/>
    <property type="evidence" value="ECO:0007669"/>
    <property type="project" value="InterPro"/>
</dbReference>
<dbReference type="GO" id="GO:0016706">
    <property type="term" value="F:2-oxoglutarate-dependent dioxygenase activity"/>
    <property type="evidence" value="ECO:0007669"/>
    <property type="project" value="InterPro"/>
</dbReference>
<dbReference type="InterPro" id="IPR015095">
    <property type="entry name" value="AlkB_hom8_N"/>
</dbReference>
<name>A0AAD9KTR0_RIDPI</name>
<sequence length="160" mass="18393">MFGGGKTISQPQKPIFIDNQEVEIVKSFKCLGTLLDESLSFCDHIDYVSKKAQQRLFLLRKVNSFDVTQHILQLVYRSLIESVLSFNIITWYGNARAKNKIKLDRVVNTASKLIGNEQKHLSSIYNAALKRKARQILYDPTHPLNDSFQKLPSGRRLKRT</sequence>
<evidence type="ECO:0000313" key="2">
    <source>
        <dbReference type="EMBL" id="KAK2177152.1"/>
    </source>
</evidence>
<evidence type="ECO:0000259" key="1">
    <source>
        <dbReference type="Pfam" id="PF09004"/>
    </source>
</evidence>
<gene>
    <name evidence="2" type="ORF">NP493_616g02040</name>
</gene>
<feature type="domain" description="Alkylated DNA repair protein AlkB homologue 8 N-terminal" evidence="1">
    <location>
        <begin position="44"/>
        <end position="82"/>
    </location>
</feature>
<keyword evidence="3" id="KW-1185">Reference proteome</keyword>
<reference evidence="2" key="1">
    <citation type="journal article" date="2023" name="Mol. Biol. Evol.">
        <title>Third-Generation Sequencing Reveals the Adaptive Role of the Epigenome in Three Deep-Sea Polychaetes.</title>
        <authorList>
            <person name="Perez M."/>
            <person name="Aroh O."/>
            <person name="Sun Y."/>
            <person name="Lan Y."/>
            <person name="Juniper S.K."/>
            <person name="Young C.R."/>
            <person name="Angers B."/>
            <person name="Qian P.Y."/>
        </authorList>
    </citation>
    <scope>NUCLEOTIDE SEQUENCE</scope>
    <source>
        <strain evidence="2">R07B-5</strain>
    </source>
</reference>
<dbReference type="Pfam" id="PF09004">
    <property type="entry name" value="ALKBH8_N"/>
    <property type="match status" value="1"/>
</dbReference>